<evidence type="ECO:0000256" key="1">
    <source>
        <dbReference type="ARBA" id="ARBA00023125"/>
    </source>
</evidence>
<dbReference type="EMBL" id="BLKV01000001">
    <property type="protein sequence ID" value="GFG70622.1"/>
    <property type="molecule type" value="Genomic_DNA"/>
</dbReference>
<organism evidence="4 5">
    <name type="scientific">Mycolicibacter senuensis</name>
    <dbReference type="NCBI Taxonomy" id="386913"/>
    <lineage>
        <taxon>Bacteria</taxon>
        <taxon>Bacillati</taxon>
        <taxon>Actinomycetota</taxon>
        <taxon>Actinomycetes</taxon>
        <taxon>Mycobacteriales</taxon>
        <taxon>Mycobacteriaceae</taxon>
        <taxon>Mycolicibacter</taxon>
    </lineage>
</organism>
<dbReference type="PANTHER" id="PTHR43479">
    <property type="entry name" value="ACREF/ENVCD OPERON REPRESSOR-RELATED"/>
    <property type="match status" value="1"/>
</dbReference>
<dbReference type="SUPFAM" id="SSF46689">
    <property type="entry name" value="Homeodomain-like"/>
    <property type="match status" value="1"/>
</dbReference>
<accession>A0A7I9XKX9</accession>
<comment type="caution">
    <text evidence="4">The sequence shown here is derived from an EMBL/GenBank/DDBJ whole genome shotgun (WGS) entry which is preliminary data.</text>
</comment>
<name>A0A7I9XKX9_9MYCO</name>
<protein>
    <submittedName>
        <fullName evidence="4">TetR family transcriptional regulator</fullName>
    </submittedName>
</protein>
<dbReference type="Pfam" id="PF00440">
    <property type="entry name" value="TetR_N"/>
    <property type="match status" value="1"/>
</dbReference>
<proteinExistence type="predicted"/>
<dbReference type="GO" id="GO:0003677">
    <property type="term" value="F:DNA binding"/>
    <property type="evidence" value="ECO:0007669"/>
    <property type="project" value="UniProtKB-UniRule"/>
</dbReference>
<keyword evidence="1 2" id="KW-0238">DNA-binding</keyword>
<dbReference type="PROSITE" id="PS50977">
    <property type="entry name" value="HTH_TETR_2"/>
    <property type="match status" value="1"/>
</dbReference>
<feature type="domain" description="HTH tetR-type" evidence="3">
    <location>
        <begin position="65"/>
        <end position="125"/>
    </location>
</feature>
<feature type="DNA-binding region" description="H-T-H motif" evidence="2">
    <location>
        <begin position="88"/>
        <end position="107"/>
    </location>
</feature>
<dbReference type="InterPro" id="IPR009057">
    <property type="entry name" value="Homeodomain-like_sf"/>
</dbReference>
<dbReference type="InterPro" id="IPR001647">
    <property type="entry name" value="HTH_TetR"/>
</dbReference>
<keyword evidence="5" id="KW-1185">Reference proteome</keyword>
<gene>
    <name evidence="4" type="ORF">MSEN_23420</name>
</gene>
<dbReference type="PANTHER" id="PTHR43479:SF11">
    <property type="entry name" value="ACREF_ENVCD OPERON REPRESSOR-RELATED"/>
    <property type="match status" value="1"/>
</dbReference>
<evidence type="ECO:0000313" key="4">
    <source>
        <dbReference type="EMBL" id="GFG70622.1"/>
    </source>
</evidence>
<evidence type="ECO:0000256" key="2">
    <source>
        <dbReference type="PROSITE-ProRule" id="PRU00335"/>
    </source>
</evidence>
<dbReference type="AlphaFoldDB" id="A0A7I9XKX9"/>
<reference evidence="4 5" key="1">
    <citation type="journal article" date="2019" name="Emerg. Microbes Infect.">
        <title>Comprehensive subspecies identification of 175 nontuberculous mycobacteria species based on 7547 genomic profiles.</title>
        <authorList>
            <person name="Matsumoto Y."/>
            <person name="Kinjo T."/>
            <person name="Motooka D."/>
            <person name="Nabeya D."/>
            <person name="Jung N."/>
            <person name="Uechi K."/>
            <person name="Horii T."/>
            <person name="Iida T."/>
            <person name="Fujita J."/>
            <person name="Nakamura S."/>
        </authorList>
    </citation>
    <scope>NUCLEOTIDE SEQUENCE [LARGE SCALE GENOMIC DNA]</scope>
    <source>
        <strain evidence="4 5">JCM 16017</strain>
    </source>
</reference>
<evidence type="ECO:0000313" key="5">
    <source>
        <dbReference type="Proteomes" id="UP000465263"/>
    </source>
</evidence>
<dbReference type="Proteomes" id="UP000465263">
    <property type="component" value="Unassembled WGS sequence"/>
</dbReference>
<dbReference type="Gene3D" id="1.10.357.10">
    <property type="entry name" value="Tetracycline Repressor, domain 2"/>
    <property type="match status" value="1"/>
</dbReference>
<dbReference type="InterPro" id="IPR050624">
    <property type="entry name" value="HTH-type_Tx_Regulator"/>
</dbReference>
<sequence length="255" mass="27240">MLVESLTERSTRGIGSLIVMAAPRNCENIGFLILPSLGPAVNMVGMGSVAPERPYRGVQAADRLAERRERLLVAGLDLLGGREMPALTVRAVCRRAGVASRYFYESFTDKDEFVAAVFEWVVDDLAASTQAAVAAAPPAEQTRAGMAHLVAAIAGDARVGRILFSTRLTNALLVRKRAQSSALFAMLSGRHVENVLRVPGNDRIKAAAHFVVGGVAQTIGAWLAGDIQLQPGQLVDQLTALLGQLDDPALYRDQP</sequence>
<evidence type="ECO:0000259" key="3">
    <source>
        <dbReference type="PROSITE" id="PS50977"/>
    </source>
</evidence>